<proteinExistence type="predicted"/>
<evidence type="ECO:0000313" key="2">
    <source>
        <dbReference type="Proteomes" id="UP000027850"/>
    </source>
</evidence>
<name>A0AB34LGX4_PARDI</name>
<accession>A0AB34LGX4</accession>
<comment type="caution">
    <text evidence="1">The sequence shown here is derived from an EMBL/GenBank/DDBJ whole genome shotgun (WGS) entry which is preliminary data.</text>
</comment>
<sequence length="45" mass="5152">MLKASYSVLLVHEIKQQASIDNVSKNKLNCFLYDTCSYPESLMLL</sequence>
<dbReference type="EMBL" id="JNHK01000068">
    <property type="protein sequence ID" value="KDS38609.1"/>
    <property type="molecule type" value="Genomic_DNA"/>
</dbReference>
<dbReference type="Proteomes" id="UP000027850">
    <property type="component" value="Unassembled WGS sequence"/>
</dbReference>
<dbReference type="AlphaFoldDB" id="A0AB34LGX4"/>
<evidence type="ECO:0000313" key="1">
    <source>
        <dbReference type="EMBL" id="KDS38609.1"/>
    </source>
</evidence>
<organism evidence="1 2">
    <name type="scientific">Parabacteroides distasonis str. 3776 D15 i</name>
    <dbReference type="NCBI Taxonomy" id="1339342"/>
    <lineage>
        <taxon>Bacteria</taxon>
        <taxon>Pseudomonadati</taxon>
        <taxon>Bacteroidota</taxon>
        <taxon>Bacteroidia</taxon>
        <taxon>Bacteroidales</taxon>
        <taxon>Tannerellaceae</taxon>
        <taxon>Parabacteroides</taxon>
    </lineage>
</organism>
<protein>
    <submittedName>
        <fullName evidence="1">Uncharacterized protein</fullName>
    </submittedName>
</protein>
<reference evidence="1 2" key="1">
    <citation type="submission" date="2014-04" db="EMBL/GenBank/DDBJ databases">
        <authorList>
            <person name="Sears C."/>
            <person name="Carroll K."/>
            <person name="Sack B.R."/>
            <person name="Qadri F."/>
            <person name="Myers L.L."/>
            <person name="Chung G.-T."/>
            <person name="Escheverria P."/>
            <person name="Fraser C.M."/>
            <person name="Sadzewicz L."/>
            <person name="Shefchek K.A."/>
            <person name="Tallon L."/>
            <person name="Das S.P."/>
            <person name="Daugherty S."/>
            <person name="Mongodin E.F."/>
        </authorList>
    </citation>
    <scope>NUCLEOTIDE SEQUENCE [LARGE SCALE GENOMIC DNA]</scope>
    <source>
        <strain evidence="1 2">3776 D15 i</strain>
    </source>
</reference>
<gene>
    <name evidence="1" type="ORF">M091_4837</name>
</gene>